<dbReference type="PANTHER" id="PTHR24418">
    <property type="entry name" value="TYROSINE-PROTEIN KINASE"/>
    <property type="match status" value="1"/>
</dbReference>
<dbReference type="Proteomes" id="UP000010552">
    <property type="component" value="Unassembled WGS sequence"/>
</dbReference>
<evidence type="ECO:0000313" key="22">
    <source>
        <dbReference type="Proteomes" id="UP000010552"/>
    </source>
</evidence>
<dbReference type="PROSITE" id="PS00109">
    <property type="entry name" value="PROTEIN_KINASE_TYR"/>
    <property type="match status" value="1"/>
</dbReference>
<dbReference type="GO" id="GO:0004715">
    <property type="term" value="F:non-membrane spanning protein tyrosine kinase activity"/>
    <property type="evidence" value="ECO:0007669"/>
    <property type="project" value="UniProtKB-EC"/>
</dbReference>
<dbReference type="InterPro" id="IPR000719">
    <property type="entry name" value="Prot_kinase_dom"/>
</dbReference>
<evidence type="ECO:0000256" key="15">
    <source>
        <dbReference type="PROSITE-ProRule" id="PRU00191"/>
    </source>
</evidence>
<dbReference type="FunFam" id="3.30.505.10:FF:000031">
    <property type="entry name" value="Tyrosine-protein kinase"/>
    <property type="match status" value="1"/>
</dbReference>
<evidence type="ECO:0000256" key="17">
    <source>
        <dbReference type="RuleBase" id="RU362096"/>
    </source>
</evidence>
<feature type="domain" description="Protein kinase" evidence="20">
    <location>
        <begin position="432"/>
        <end position="679"/>
    </location>
</feature>
<dbReference type="Gene3D" id="3.30.200.20">
    <property type="entry name" value="Phosphorylase Kinase, domain 1"/>
    <property type="match status" value="1"/>
</dbReference>
<evidence type="ECO:0000313" key="21">
    <source>
        <dbReference type="EMBL" id="ELK10085.1"/>
    </source>
</evidence>
<comment type="subcellular location">
    <subcellularLocation>
        <location evidence="1">Cell membrane</location>
    </subcellularLocation>
    <subcellularLocation>
        <location evidence="2">Cytoplasm</location>
    </subcellularLocation>
</comment>
<comment type="catalytic activity">
    <reaction evidence="14 17">
        <text>L-tyrosyl-[protein] + ATP = O-phospho-L-tyrosyl-[protein] + ADP + H(+)</text>
        <dbReference type="Rhea" id="RHEA:10596"/>
        <dbReference type="Rhea" id="RHEA-COMP:10136"/>
        <dbReference type="Rhea" id="RHEA-COMP:20101"/>
        <dbReference type="ChEBI" id="CHEBI:15378"/>
        <dbReference type="ChEBI" id="CHEBI:30616"/>
        <dbReference type="ChEBI" id="CHEBI:46858"/>
        <dbReference type="ChEBI" id="CHEBI:61978"/>
        <dbReference type="ChEBI" id="CHEBI:456216"/>
        <dbReference type="EC" id="2.7.10.2"/>
    </reaction>
</comment>
<dbReference type="PROSITE" id="PS50011">
    <property type="entry name" value="PROTEIN_KINASE_DOM"/>
    <property type="match status" value="1"/>
</dbReference>
<evidence type="ECO:0000256" key="4">
    <source>
        <dbReference type="ARBA" id="ARBA00022490"/>
    </source>
</evidence>
<feature type="region of interest" description="Disordered" evidence="18">
    <location>
        <begin position="350"/>
        <end position="379"/>
    </location>
</feature>
<dbReference type="FunFam" id="3.30.200.20:FF:000185">
    <property type="entry name" value="Tyrosine-protein kinase"/>
    <property type="match status" value="1"/>
</dbReference>
<dbReference type="SMART" id="SM00219">
    <property type="entry name" value="TyrKc"/>
    <property type="match status" value="1"/>
</dbReference>
<dbReference type="Pfam" id="PF07714">
    <property type="entry name" value="PK_Tyr_Ser-Thr"/>
    <property type="match status" value="1"/>
</dbReference>
<dbReference type="EMBL" id="KB030766">
    <property type="protein sequence ID" value="ELK10085.1"/>
    <property type="molecule type" value="Genomic_DNA"/>
</dbReference>
<evidence type="ECO:0000256" key="3">
    <source>
        <dbReference type="ARBA" id="ARBA00022475"/>
    </source>
</evidence>
<dbReference type="GO" id="GO:0002376">
    <property type="term" value="P:immune system process"/>
    <property type="evidence" value="ECO:0007669"/>
    <property type="project" value="UniProtKB-KW"/>
</dbReference>
<dbReference type="EC" id="2.7.10.2" evidence="17"/>
<keyword evidence="8 17" id="KW-0418">Kinase</keyword>
<keyword evidence="3" id="KW-1003">Cell membrane</keyword>
<keyword evidence="12" id="KW-0472">Membrane</keyword>
<evidence type="ECO:0000256" key="8">
    <source>
        <dbReference type="ARBA" id="ARBA00022777"/>
    </source>
</evidence>
<dbReference type="InterPro" id="IPR008266">
    <property type="entry name" value="Tyr_kinase_AS"/>
</dbReference>
<feature type="binding site" evidence="16">
    <location>
        <position position="463"/>
    </location>
    <ligand>
        <name>ATP</name>
        <dbReference type="ChEBI" id="CHEBI:30616"/>
    </ligand>
</feature>
<evidence type="ECO:0000256" key="9">
    <source>
        <dbReference type="ARBA" id="ARBA00022840"/>
    </source>
</evidence>
<dbReference type="FunFam" id="1.10.930.10:FF:000001">
    <property type="entry name" value="Tyrosine-protein kinase"/>
    <property type="match status" value="1"/>
</dbReference>
<feature type="domain" description="SH2" evidence="19">
    <location>
        <begin position="167"/>
        <end position="342"/>
    </location>
</feature>
<sequence>MATNMADSANHLPFFFGNITREEAEDYLVQGGMSDGLYLLRQSRNYLGGFALSVAHGHKAHHYTIERELNGTYAIAGGRTHASPAELCHYHSQESDGLICLLKKPFNRPPGVQPKTGPFEDLKENLIREYVKQTWNLQGQALEQAIISQKPQLEKLIATTAHEKMPWFHGKISRDESEQIVLIGSKTNGKFLFKIAYARICLQPEDTSQLLAVNATKLLGFATYSCWACEPWPLLMSTWGPTLWTLAVVQPYAIEFPRCELLISLSCKQGFPGHGRIRARDNNGSYALCLLHEGKVLHYRIDKDKTGKLSFPDGKKFDTLWQLVEHYSYKADGLLRVLTVPCQKIGEQTGNIHFRPRPQLPSAHPGTPSSQDNRLDSSVTFNPYESDGGLWTSGRDAQREALPMDTEVYESPYADPEEIRPKEVYLDRQLLTLEDKELGSGNFGTVKKGSYQMKKGVKTVAVKILKNEANDPALKDELLAEANVMQQLDNPYIVRMIGICEAESWMLVMEMAELGPLNKYLQQNRHVKDKNIIELVHQVSMGMKYLEECNFVHRDLAARNVLLVTQHYAKISDFGLSKALRADENYYKWYAPECINYYKFSSKSDVWSFGVLMWEAFSYGQKPYRVQSLGSVRGCGEPVLLQANLQRKMKRTMLLMMLPEQDSRLQVPTQTCQYMHPAYPLRVSFVIPFPGQAQLRMQQASPSFSPLMQVSSPSSSLLLLGKS</sequence>
<dbReference type="Gene3D" id="3.30.505.10">
    <property type="entry name" value="SH2 domain"/>
    <property type="match status" value="2"/>
</dbReference>
<dbReference type="AlphaFoldDB" id="L5KEU5"/>
<dbReference type="InterPro" id="IPR000980">
    <property type="entry name" value="SH2"/>
</dbReference>
<accession>L5KEU5</accession>
<dbReference type="Gene3D" id="1.10.930.10">
    <property type="entry name" value="Syk Kinase, Chain A, domain 2"/>
    <property type="match status" value="1"/>
</dbReference>
<organism evidence="21 22">
    <name type="scientific">Pteropus alecto</name>
    <name type="common">Black flying fox</name>
    <dbReference type="NCBI Taxonomy" id="9402"/>
    <lineage>
        <taxon>Eukaryota</taxon>
        <taxon>Metazoa</taxon>
        <taxon>Chordata</taxon>
        <taxon>Craniata</taxon>
        <taxon>Vertebrata</taxon>
        <taxon>Euteleostomi</taxon>
        <taxon>Mammalia</taxon>
        <taxon>Eutheria</taxon>
        <taxon>Laurasiatheria</taxon>
        <taxon>Chiroptera</taxon>
        <taxon>Yinpterochiroptera</taxon>
        <taxon>Pteropodoidea</taxon>
        <taxon>Pteropodidae</taxon>
        <taxon>Pteropodinae</taxon>
        <taxon>Pteropus</taxon>
    </lineage>
</organism>
<dbReference type="eggNOG" id="ENOG502QT06">
    <property type="taxonomic scope" value="Eukaryota"/>
</dbReference>
<keyword evidence="13 17" id="KW-0829">Tyrosine-protein kinase</keyword>
<evidence type="ECO:0000256" key="10">
    <source>
        <dbReference type="ARBA" id="ARBA00022859"/>
    </source>
</evidence>
<dbReference type="SUPFAM" id="SSF56112">
    <property type="entry name" value="Protein kinase-like (PK-like)"/>
    <property type="match status" value="1"/>
</dbReference>
<dbReference type="GO" id="GO:0005829">
    <property type="term" value="C:cytosol"/>
    <property type="evidence" value="ECO:0007669"/>
    <property type="project" value="UniProtKB-ARBA"/>
</dbReference>
<dbReference type="InterPro" id="IPR020635">
    <property type="entry name" value="Tyr_kinase_cat_dom"/>
</dbReference>
<dbReference type="InterPro" id="IPR017441">
    <property type="entry name" value="Protein_kinase_ATP_BS"/>
</dbReference>
<keyword evidence="11 15" id="KW-0727">SH2 domain</keyword>
<comment type="similarity">
    <text evidence="17">Belongs to the protein kinase superfamily. Tyr protein kinase family.</text>
</comment>
<feature type="domain" description="SH2" evidence="19">
    <location>
        <begin position="14"/>
        <end position="106"/>
    </location>
</feature>
<evidence type="ECO:0000256" key="11">
    <source>
        <dbReference type="ARBA" id="ARBA00022999"/>
    </source>
</evidence>
<keyword evidence="6" id="KW-0677">Repeat</keyword>
<evidence type="ECO:0000259" key="19">
    <source>
        <dbReference type="PROSITE" id="PS50001"/>
    </source>
</evidence>
<dbReference type="InterPro" id="IPR035838">
    <property type="entry name" value="SYK/ZAP-70_N_SH2"/>
</dbReference>
<dbReference type="GO" id="GO:0005886">
    <property type="term" value="C:plasma membrane"/>
    <property type="evidence" value="ECO:0007669"/>
    <property type="project" value="UniProtKB-SubCell"/>
</dbReference>
<keyword evidence="10" id="KW-0391">Immunity</keyword>
<dbReference type="FunCoup" id="L5KEU5">
    <property type="interactions" value="474"/>
</dbReference>
<evidence type="ECO:0000256" key="7">
    <source>
        <dbReference type="ARBA" id="ARBA00022741"/>
    </source>
</evidence>
<evidence type="ECO:0000256" key="14">
    <source>
        <dbReference type="ARBA" id="ARBA00051245"/>
    </source>
</evidence>
<keyword evidence="9 16" id="KW-0067">ATP-binding</keyword>
<dbReference type="PRINTS" id="PR00109">
    <property type="entry name" value="TYRKINASE"/>
</dbReference>
<dbReference type="Gene3D" id="1.10.510.10">
    <property type="entry name" value="Transferase(Phosphotransferase) domain 1"/>
    <property type="match status" value="1"/>
</dbReference>
<evidence type="ECO:0000256" key="12">
    <source>
        <dbReference type="ARBA" id="ARBA00023136"/>
    </source>
</evidence>
<evidence type="ECO:0000256" key="6">
    <source>
        <dbReference type="ARBA" id="ARBA00022737"/>
    </source>
</evidence>
<evidence type="ECO:0000256" key="16">
    <source>
        <dbReference type="PROSITE-ProRule" id="PRU10141"/>
    </source>
</evidence>
<dbReference type="PROSITE" id="PS00107">
    <property type="entry name" value="PROTEIN_KINASE_ATP"/>
    <property type="match status" value="1"/>
</dbReference>
<dbReference type="SUPFAM" id="SSF55550">
    <property type="entry name" value="SH2 domain"/>
    <property type="match status" value="2"/>
</dbReference>
<name>L5KEU5_PTEAL</name>
<dbReference type="InterPro" id="IPR011009">
    <property type="entry name" value="Kinase-like_dom_sf"/>
</dbReference>
<evidence type="ECO:0000256" key="18">
    <source>
        <dbReference type="SAM" id="MobiDB-lite"/>
    </source>
</evidence>
<dbReference type="InterPro" id="IPR036860">
    <property type="entry name" value="SH2_dom_sf"/>
</dbReference>
<keyword evidence="22" id="KW-1185">Reference proteome</keyword>
<keyword evidence="4" id="KW-0963">Cytoplasm</keyword>
<evidence type="ECO:0000259" key="20">
    <source>
        <dbReference type="PROSITE" id="PS50011"/>
    </source>
</evidence>
<dbReference type="FunFam" id="1.10.510.10:FF:000216">
    <property type="entry name" value="Tyrosine-protein kinase SYK"/>
    <property type="match status" value="1"/>
</dbReference>
<feature type="compositionally biased region" description="Polar residues" evidence="18">
    <location>
        <begin position="367"/>
        <end position="379"/>
    </location>
</feature>
<dbReference type="CDD" id="cd09938">
    <property type="entry name" value="SH2_N-SH2_Zap70_Syk_like"/>
    <property type="match status" value="1"/>
</dbReference>
<dbReference type="PROSITE" id="PS50001">
    <property type="entry name" value="SH2"/>
    <property type="match status" value="2"/>
</dbReference>
<evidence type="ECO:0000256" key="1">
    <source>
        <dbReference type="ARBA" id="ARBA00004236"/>
    </source>
</evidence>
<proteinExistence type="inferred from homology"/>
<dbReference type="Pfam" id="PF00017">
    <property type="entry name" value="SH2"/>
    <property type="match status" value="2"/>
</dbReference>
<protein>
    <recommendedName>
        <fullName evidence="17">Tyrosine-protein kinase</fullName>
        <ecNumber evidence="17">2.7.10.2</ecNumber>
    </recommendedName>
</protein>
<dbReference type="InterPro" id="IPR001245">
    <property type="entry name" value="Ser-Thr/Tyr_kinase_cat_dom"/>
</dbReference>
<evidence type="ECO:0000256" key="2">
    <source>
        <dbReference type="ARBA" id="ARBA00004496"/>
    </source>
</evidence>
<dbReference type="InParanoid" id="L5KEU5"/>
<dbReference type="InterPro" id="IPR023420">
    <property type="entry name" value="Kinase_SYK/ZAP-70_inter-SH2_sf"/>
</dbReference>
<dbReference type="GO" id="GO:0005524">
    <property type="term" value="F:ATP binding"/>
    <property type="evidence" value="ECO:0007669"/>
    <property type="project" value="UniProtKB-UniRule"/>
</dbReference>
<dbReference type="STRING" id="9402.L5KEU5"/>
<reference evidence="22" key="1">
    <citation type="journal article" date="2013" name="Science">
        <title>Comparative analysis of bat genomes provides insight into the evolution of flight and immunity.</title>
        <authorList>
            <person name="Zhang G."/>
            <person name="Cowled C."/>
            <person name="Shi Z."/>
            <person name="Huang Z."/>
            <person name="Bishop-Lilly K.A."/>
            <person name="Fang X."/>
            <person name="Wynne J.W."/>
            <person name="Xiong Z."/>
            <person name="Baker M.L."/>
            <person name="Zhao W."/>
            <person name="Tachedjian M."/>
            <person name="Zhu Y."/>
            <person name="Zhou P."/>
            <person name="Jiang X."/>
            <person name="Ng J."/>
            <person name="Yang L."/>
            <person name="Wu L."/>
            <person name="Xiao J."/>
            <person name="Feng Y."/>
            <person name="Chen Y."/>
            <person name="Sun X."/>
            <person name="Zhang Y."/>
            <person name="Marsh G.A."/>
            <person name="Crameri G."/>
            <person name="Broder C.C."/>
            <person name="Frey K.G."/>
            <person name="Wang L.F."/>
            <person name="Wang J."/>
        </authorList>
    </citation>
    <scope>NUCLEOTIDE SEQUENCE [LARGE SCALE GENOMIC DNA]</scope>
</reference>
<dbReference type="InterPro" id="IPR050198">
    <property type="entry name" value="Non-receptor_tyrosine_kinases"/>
</dbReference>
<keyword evidence="7 16" id="KW-0547">Nucleotide-binding</keyword>
<evidence type="ECO:0000256" key="5">
    <source>
        <dbReference type="ARBA" id="ARBA00022679"/>
    </source>
</evidence>
<evidence type="ECO:0000256" key="13">
    <source>
        <dbReference type="ARBA" id="ARBA00023137"/>
    </source>
</evidence>
<keyword evidence="5 17" id="KW-0808">Transferase</keyword>
<dbReference type="PRINTS" id="PR00401">
    <property type="entry name" value="SH2DOMAIN"/>
</dbReference>
<dbReference type="SMART" id="SM00252">
    <property type="entry name" value="SH2"/>
    <property type="match status" value="2"/>
</dbReference>
<gene>
    <name evidence="21" type="ORF">PAL_GLEAN10002225</name>
</gene>